<comment type="caution">
    <text evidence="4">The sequence shown here is derived from an EMBL/GenBank/DDBJ whole genome shotgun (WGS) entry which is preliminary data.</text>
</comment>
<keyword evidence="1" id="KW-0677">Repeat</keyword>
<evidence type="ECO:0000313" key="4">
    <source>
        <dbReference type="EMBL" id="CAE1243931.1"/>
    </source>
</evidence>
<dbReference type="AlphaFoldDB" id="A0A812BTZ8"/>
<protein>
    <submittedName>
        <fullName evidence="4">SLC9A3R2</fullName>
    </submittedName>
</protein>
<dbReference type="OrthoDB" id="10007415at2759"/>
<evidence type="ECO:0000256" key="1">
    <source>
        <dbReference type="ARBA" id="ARBA00022737"/>
    </source>
</evidence>
<name>A0A812BTZ8_ACAPH</name>
<organism evidence="4 5">
    <name type="scientific">Acanthosepion pharaonis</name>
    <name type="common">Pharaoh cuttlefish</name>
    <name type="synonym">Sepia pharaonis</name>
    <dbReference type="NCBI Taxonomy" id="158019"/>
    <lineage>
        <taxon>Eukaryota</taxon>
        <taxon>Metazoa</taxon>
        <taxon>Spiralia</taxon>
        <taxon>Lophotrochozoa</taxon>
        <taxon>Mollusca</taxon>
        <taxon>Cephalopoda</taxon>
        <taxon>Coleoidea</taxon>
        <taxon>Decapodiformes</taxon>
        <taxon>Sepiida</taxon>
        <taxon>Sepiina</taxon>
        <taxon>Sepiidae</taxon>
        <taxon>Acanthosepion</taxon>
    </lineage>
</organism>
<dbReference type="InterPro" id="IPR051067">
    <property type="entry name" value="NHER"/>
</dbReference>
<gene>
    <name evidence="4" type="ORF">SPHA_24082</name>
</gene>
<dbReference type="PANTHER" id="PTHR14191:SF3">
    <property type="entry name" value="NA(+)_H(+) EXCHANGE REGULATORY COFACTOR-LIKE PROTEIN NRFL-1"/>
    <property type="match status" value="1"/>
</dbReference>
<feature type="compositionally biased region" description="Basic and acidic residues" evidence="2">
    <location>
        <begin position="292"/>
        <end position="311"/>
    </location>
</feature>
<evidence type="ECO:0000313" key="5">
    <source>
        <dbReference type="Proteomes" id="UP000597762"/>
    </source>
</evidence>
<dbReference type="PROSITE" id="PS50106">
    <property type="entry name" value="PDZ"/>
    <property type="match status" value="1"/>
</dbReference>
<dbReference type="InterPro" id="IPR036034">
    <property type="entry name" value="PDZ_sf"/>
</dbReference>
<dbReference type="SUPFAM" id="SSF50156">
    <property type="entry name" value="PDZ domain-like"/>
    <property type="match status" value="1"/>
</dbReference>
<dbReference type="PANTHER" id="PTHR14191">
    <property type="entry name" value="PDZ DOMAIN CONTAINING PROTEIN"/>
    <property type="match status" value="1"/>
</dbReference>
<accession>A0A812BTZ8</accession>
<feature type="region of interest" description="Disordered" evidence="2">
    <location>
        <begin position="234"/>
        <end position="266"/>
    </location>
</feature>
<feature type="region of interest" description="Disordered" evidence="2">
    <location>
        <begin position="280"/>
        <end position="311"/>
    </location>
</feature>
<dbReference type="Pfam" id="PF00595">
    <property type="entry name" value="PDZ"/>
    <property type="match status" value="1"/>
</dbReference>
<dbReference type="Gene3D" id="2.30.42.10">
    <property type="match status" value="1"/>
</dbReference>
<reference evidence="4" key="1">
    <citation type="submission" date="2021-01" db="EMBL/GenBank/DDBJ databases">
        <authorList>
            <person name="Li R."/>
            <person name="Bekaert M."/>
        </authorList>
    </citation>
    <scope>NUCLEOTIDE SEQUENCE</scope>
    <source>
        <strain evidence="4">Farmed</strain>
    </source>
</reference>
<proteinExistence type="predicted"/>
<dbReference type="GO" id="GO:0043495">
    <property type="term" value="F:protein-membrane adaptor activity"/>
    <property type="evidence" value="ECO:0007669"/>
    <property type="project" value="TreeGrafter"/>
</dbReference>
<sequence length="348" mass="38259">MSDHNSNGGTVNYHPRLCHLTKWDDFNGYGFNLHAEKGKAGQYIGKVDEGSPALAAQLRQGDRIVEVNGVNIGNENHQQVVQRIKAGGEETKLLVVDGETDLYFKEQKIVIRGEMPEVIYCKTPLTSDAVLTEGPVHVNSYHTADTDALNHNEETGEMTQAKDFIQENDTTDATASAINGVKEDVAAPLETAEELKENGIPEAVVGESVAEDILPEPEILSESNPVNSEIAASGLEPEMEREYAAPMPDPEPELPIPEPLPTAPIPEPEPVFAATHSELKAEATQPSVPETAVERKDTRGPHNKVEEQRERHHLETNLAKFMWRWYLPDGADPFDVILQAIATFLPPE</sequence>
<evidence type="ECO:0000256" key="2">
    <source>
        <dbReference type="SAM" id="MobiDB-lite"/>
    </source>
</evidence>
<dbReference type="Proteomes" id="UP000597762">
    <property type="component" value="Unassembled WGS sequence"/>
</dbReference>
<feature type="compositionally biased region" description="Pro residues" evidence="2">
    <location>
        <begin position="247"/>
        <end position="266"/>
    </location>
</feature>
<feature type="domain" description="PDZ" evidence="3">
    <location>
        <begin position="17"/>
        <end position="99"/>
    </location>
</feature>
<dbReference type="GO" id="GO:0072659">
    <property type="term" value="P:protein localization to plasma membrane"/>
    <property type="evidence" value="ECO:0007669"/>
    <property type="project" value="TreeGrafter"/>
</dbReference>
<evidence type="ECO:0000259" key="3">
    <source>
        <dbReference type="PROSITE" id="PS50106"/>
    </source>
</evidence>
<dbReference type="EMBL" id="CAHIKZ030000893">
    <property type="protein sequence ID" value="CAE1243931.1"/>
    <property type="molecule type" value="Genomic_DNA"/>
</dbReference>
<dbReference type="InterPro" id="IPR001478">
    <property type="entry name" value="PDZ"/>
</dbReference>
<dbReference type="GO" id="GO:0016324">
    <property type="term" value="C:apical plasma membrane"/>
    <property type="evidence" value="ECO:0007669"/>
    <property type="project" value="TreeGrafter"/>
</dbReference>
<keyword evidence="5" id="KW-1185">Reference proteome</keyword>
<dbReference type="SMART" id="SM00228">
    <property type="entry name" value="PDZ"/>
    <property type="match status" value="1"/>
</dbReference>
<dbReference type="CDD" id="cd06768">
    <property type="entry name" value="PDZ_NHERF-like"/>
    <property type="match status" value="1"/>
</dbReference>